<dbReference type="AlphaFoldDB" id="A0A133Y205"/>
<accession>A0A133Y205</accession>
<comment type="caution">
    <text evidence="1">The sequence shown here is derived from an EMBL/GenBank/DDBJ whole genome shotgun (WGS) entry which is preliminary data.</text>
</comment>
<dbReference type="Proteomes" id="UP000070422">
    <property type="component" value="Unassembled WGS sequence"/>
</dbReference>
<evidence type="ECO:0000313" key="2">
    <source>
        <dbReference type="Proteomes" id="UP000070422"/>
    </source>
</evidence>
<evidence type="ECO:0000313" key="1">
    <source>
        <dbReference type="EMBL" id="KXB37214.1"/>
    </source>
</evidence>
<dbReference type="PATRIC" id="fig|87541.4.peg.656"/>
<dbReference type="EMBL" id="LSCQ01000031">
    <property type="protein sequence ID" value="KXB37214.1"/>
    <property type="molecule type" value="Genomic_DNA"/>
</dbReference>
<name>A0A133Y205_9LACT</name>
<proteinExistence type="predicted"/>
<reference evidence="1 2" key="1">
    <citation type="submission" date="2016-01" db="EMBL/GenBank/DDBJ databases">
        <authorList>
            <person name="Oliw E.H."/>
        </authorList>
    </citation>
    <scope>NUCLEOTIDE SEQUENCE [LARGE SCALE GENOMIC DNA]</scope>
    <source>
        <strain evidence="1 2">KA00635</strain>
    </source>
</reference>
<protein>
    <submittedName>
        <fullName evidence="1">Uncharacterized protein</fullName>
    </submittedName>
</protein>
<sequence length="42" mass="5243">MKDLNQKDDFIQSQARTYFLRLLTRLRMNYLQRLDKIRNKTP</sequence>
<gene>
    <name evidence="1" type="ORF">HMPREF3187_00655</name>
</gene>
<organism evidence="1 2">
    <name type="scientific">Aerococcus christensenii</name>
    <dbReference type="NCBI Taxonomy" id="87541"/>
    <lineage>
        <taxon>Bacteria</taxon>
        <taxon>Bacillati</taxon>
        <taxon>Bacillota</taxon>
        <taxon>Bacilli</taxon>
        <taxon>Lactobacillales</taxon>
        <taxon>Aerococcaceae</taxon>
        <taxon>Aerococcus</taxon>
    </lineage>
</organism>